<name>E4TP64_MARTH</name>
<evidence type="ECO:0008006" key="5">
    <source>
        <dbReference type="Google" id="ProtNLM"/>
    </source>
</evidence>
<dbReference type="RefSeq" id="WP_013452618.1">
    <property type="nucleotide sequence ID" value="NC_014759.1"/>
</dbReference>
<dbReference type="HOGENOM" id="CLU_1394898_0_0_10"/>
<organism evidence="3 4">
    <name type="scientific">Marivirga tractuosa (strain ATCC 23168 / DSM 4126 / NBRC 15989 / NCIMB 1408 / VKM B-1430 / H-43)</name>
    <name type="common">Microscilla tractuosa</name>
    <name type="synonym">Flexibacter tractuosus</name>
    <dbReference type="NCBI Taxonomy" id="643867"/>
    <lineage>
        <taxon>Bacteria</taxon>
        <taxon>Pseudomonadati</taxon>
        <taxon>Bacteroidota</taxon>
        <taxon>Cytophagia</taxon>
        <taxon>Cytophagales</taxon>
        <taxon>Marivirgaceae</taxon>
        <taxon>Marivirga</taxon>
    </lineage>
</organism>
<evidence type="ECO:0000313" key="4">
    <source>
        <dbReference type="Proteomes" id="UP000008720"/>
    </source>
</evidence>
<evidence type="ECO:0000313" key="3">
    <source>
        <dbReference type="EMBL" id="ADR20467.1"/>
    </source>
</evidence>
<gene>
    <name evidence="3" type="ordered locus">Ftrac_0461</name>
</gene>
<protein>
    <recommendedName>
        <fullName evidence="5">CbiN domain protein</fullName>
    </recommendedName>
</protein>
<keyword evidence="1" id="KW-0472">Membrane</keyword>
<reference evidence="3 4" key="1">
    <citation type="journal article" date="2011" name="Stand. Genomic Sci.">
        <title>Complete genome sequence of Marivirga tractuosa type strain (H-43).</title>
        <authorList>
            <person name="Pagani I."/>
            <person name="Chertkov O."/>
            <person name="Lapidus A."/>
            <person name="Lucas S."/>
            <person name="Del Rio T.G."/>
            <person name="Tice H."/>
            <person name="Copeland A."/>
            <person name="Cheng J.F."/>
            <person name="Nolan M."/>
            <person name="Saunders E."/>
            <person name="Pitluck S."/>
            <person name="Held B."/>
            <person name="Goodwin L."/>
            <person name="Liolios K."/>
            <person name="Ovchinikova G."/>
            <person name="Ivanova N."/>
            <person name="Mavromatis K."/>
            <person name="Pati A."/>
            <person name="Chen A."/>
            <person name="Palaniappan K."/>
            <person name="Land M."/>
            <person name="Hauser L."/>
            <person name="Jeffries C.D."/>
            <person name="Detter J.C."/>
            <person name="Han C."/>
            <person name="Tapia R."/>
            <person name="Ngatchou-Djao O.D."/>
            <person name="Rohde M."/>
            <person name="Goker M."/>
            <person name="Spring S."/>
            <person name="Sikorski J."/>
            <person name="Woyke T."/>
            <person name="Bristow J."/>
            <person name="Eisen J.A."/>
            <person name="Markowitz V."/>
            <person name="Hugenholtz P."/>
            <person name="Klenk H.P."/>
            <person name="Kyrpides N.C."/>
        </authorList>
    </citation>
    <scope>NUCLEOTIDE SEQUENCE [LARGE SCALE GENOMIC DNA]</scope>
    <source>
        <strain evidence="4">ATCC 23168 / DSM 4126 / NBRC 15989 / NCIMB 1408 / VKM B-1430 / H-43</strain>
    </source>
</reference>
<sequence>MRKVLKAGIIPIAMVITMLSFNCAHSCVCFIPELEEHFSQSDQVFSAKVLWIENDNHFYPTYNFGDNFVTLEIKSNYKNVPDEAIGNRISVIVSSACPYTFELDKEYIIFGEFVSSKNILFIDGCSVKAASSFHKWQELEELSQISTQNNTKLDTIDSPIESVSKKQNSFIVVLVFIAILSIGLNLYFILGKRKR</sequence>
<feature type="chain" id="PRO_5003189698" description="CbiN domain protein" evidence="2">
    <location>
        <begin position="27"/>
        <end position="195"/>
    </location>
</feature>
<evidence type="ECO:0000256" key="1">
    <source>
        <dbReference type="SAM" id="Phobius"/>
    </source>
</evidence>
<feature type="transmembrane region" description="Helical" evidence="1">
    <location>
        <begin position="170"/>
        <end position="190"/>
    </location>
</feature>
<keyword evidence="4" id="KW-1185">Reference proteome</keyword>
<evidence type="ECO:0000256" key="2">
    <source>
        <dbReference type="SAM" id="SignalP"/>
    </source>
</evidence>
<dbReference type="EMBL" id="CP002349">
    <property type="protein sequence ID" value="ADR20467.1"/>
    <property type="molecule type" value="Genomic_DNA"/>
</dbReference>
<proteinExistence type="predicted"/>
<dbReference type="KEGG" id="mtt:Ftrac_0461"/>
<dbReference type="AlphaFoldDB" id="E4TP64"/>
<feature type="signal peptide" evidence="2">
    <location>
        <begin position="1"/>
        <end position="26"/>
    </location>
</feature>
<dbReference type="InterPro" id="IPR008993">
    <property type="entry name" value="TIMP-like_OB-fold"/>
</dbReference>
<dbReference type="Gene3D" id="2.40.50.120">
    <property type="match status" value="1"/>
</dbReference>
<dbReference type="Proteomes" id="UP000008720">
    <property type="component" value="Chromosome"/>
</dbReference>
<dbReference type="SUPFAM" id="SSF50242">
    <property type="entry name" value="TIMP-like"/>
    <property type="match status" value="1"/>
</dbReference>
<keyword evidence="1" id="KW-0812">Transmembrane</keyword>
<keyword evidence="2" id="KW-0732">Signal</keyword>
<keyword evidence="1" id="KW-1133">Transmembrane helix</keyword>
<dbReference type="STRING" id="643867.Ftrac_0461"/>
<accession>E4TP64</accession>